<evidence type="ECO:0000256" key="1">
    <source>
        <dbReference type="ARBA" id="ARBA00022741"/>
    </source>
</evidence>
<evidence type="ECO:0000313" key="7">
    <source>
        <dbReference type="Proteomes" id="UP000053660"/>
    </source>
</evidence>
<feature type="domain" description="GB1/RHD3-type G" evidence="5">
    <location>
        <begin position="1"/>
        <end position="126"/>
    </location>
</feature>
<feature type="signal peptide" evidence="4">
    <location>
        <begin position="1"/>
        <end position="20"/>
    </location>
</feature>
<evidence type="ECO:0000256" key="2">
    <source>
        <dbReference type="ARBA" id="ARBA00023134"/>
    </source>
</evidence>
<keyword evidence="2" id="KW-0342">GTP-binding</keyword>
<keyword evidence="7" id="KW-1185">Reference proteome</keyword>
<feature type="chain" id="PRO_5002082401" description="GB1/RHD3-type G domain-containing protein" evidence="4">
    <location>
        <begin position="21"/>
        <end position="126"/>
    </location>
</feature>
<keyword evidence="4" id="KW-0732">Signal</keyword>
<dbReference type="EMBL" id="KN576666">
    <property type="protein sequence ID" value="KHJ82864.1"/>
    <property type="molecule type" value="Genomic_DNA"/>
</dbReference>
<name>A0A0B1SD50_OESDE</name>
<dbReference type="AlphaFoldDB" id="A0A0B1SD50"/>
<protein>
    <recommendedName>
        <fullName evidence="5">GB1/RHD3-type G domain-containing protein</fullName>
    </recommendedName>
</protein>
<dbReference type="PROSITE" id="PS51715">
    <property type="entry name" value="G_GB1_RHD3"/>
    <property type="match status" value="1"/>
</dbReference>
<proteinExistence type="inferred from homology"/>
<keyword evidence="1" id="KW-0547">Nucleotide-binding</keyword>
<dbReference type="GO" id="GO:0005525">
    <property type="term" value="F:GTP binding"/>
    <property type="evidence" value="ECO:0007669"/>
    <property type="project" value="UniProtKB-KW"/>
</dbReference>
<dbReference type="PANTHER" id="PTHR10751">
    <property type="entry name" value="GUANYLATE BINDING PROTEIN"/>
    <property type="match status" value="1"/>
</dbReference>
<dbReference type="OrthoDB" id="7788754at2759"/>
<evidence type="ECO:0000259" key="5">
    <source>
        <dbReference type="PROSITE" id="PS51715"/>
    </source>
</evidence>
<reference evidence="6 7" key="1">
    <citation type="submission" date="2014-03" db="EMBL/GenBank/DDBJ databases">
        <title>Draft genome of the hookworm Oesophagostomum dentatum.</title>
        <authorList>
            <person name="Mitreva M."/>
        </authorList>
    </citation>
    <scope>NUCLEOTIDE SEQUENCE [LARGE SCALE GENOMIC DNA]</scope>
    <source>
        <strain evidence="6 7">OD-Hann</strain>
    </source>
</reference>
<dbReference type="GO" id="GO:0003924">
    <property type="term" value="F:GTPase activity"/>
    <property type="evidence" value="ECO:0007669"/>
    <property type="project" value="InterPro"/>
</dbReference>
<dbReference type="Pfam" id="PF02263">
    <property type="entry name" value="GBP"/>
    <property type="match status" value="1"/>
</dbReference>
<dbReference type="InterPro" id="IPR027417">
    <property type="entry name" value="P-loop_NTPase"/>
</dbReference>
<comment type="similarity">
    <text evidence="3">Belongs to the TRAFAC class dynamin-like GTPase superfamily. GB1/RHD3 GTPase family.</text>
</comment>
<organism evidence="6 7">
    <name type="scientific">Oesophagostomum dentatum</name>
    <name type="common">Nodular worm</name>
    <dbReference type="NCBI Taxonomy" id="61180"/>
    <lineage>
        <taxon>Eukaryota</taxon>
        <taxon>Metazoa</taxon>
        <taxon>Ecdysozoa</taxon>
        <taxon>Nematoda</taxon>
        <taxon>Chromadorea</taxon>
        <taxon>Rhabditida</taxon>
        <taxon>Rhabditina</taxon>
        <taxon>Rhabditomorpha</taxon>
        <taxon>Strongyloidea</taxon>
        <taxon>Strongylidae</taxon>
        <taxon>Oesophagostomum</taxon>
    </lineage>
</organism>
<dbReference type="InterPro" id="IPR030386">
    <property type="entry name" value="G_GB1_RHD3_dom"/>
</dbReference>
<accession>A0A0B1SD50</accession>
<dbReference type="InterPro" id="IPR015894">
    <property type="entry name" value="Guanylate-bd_N"/>
</dbReference>
<dbReference type="Proteomes" id="UP000053660">
    <property type="component" value="Unassembled WGS sequence"/>
</dbReference>
<evidence type="ECO:0000313" key="6">
    <source>
        <dbReference type="EMBL" id="KHJ82864.1"/>
    </source>
</evidence>
<dbReference type="SUPFAM" id="SSF52540">
    <property type="entry name" value="P-loop containing nucleoside triphosphate hydrolases"/>
    <property type="match status" value="1"/>
</dbReference>
<gene>
    <name evidence="6" type="ORF">OESDEN_17441</name>
</gene>
<dbReference type="Gene3D" id="3.40.50.300">
    <property type="entry name" value="P-loop containing nucleotide triphosphate hydrolases"/>
    <property type="match status" value="1"/>
</dbReference>
<evidence type="ECO:0000256" key="3">
    <source>
        <dbReference type="PROSITE-ProRule" id="PRU01052"/>
    </source>
</evidence>
<sequence>MGKSFLLNFFLRYLQWRANGLDEEEDSGNSDWLTVSKDYLEGFSWRGGSKRDTNGILIWSEPFIMKDKNGEEIAVILMDTQGTFDSQSTVKDCATIFALSTMVSSMQVTVFISSFLLSFLFFSSNV</sequence>
<evidence type="ECO:0000256" key="4">
    <source>
        <dbReference type="SAM" id="SignalP"/>
    </source>
</evidence>